<dbReference type="EMBL" id="JNOC01000046">
    <property type="protein sequence ID" value="KPH55306.1"/>
    <property type="molecule type" value="Genomic_DNA"/>
</dbReference>
<dbReference type="GO" id="GO:0009288">
    <property type="term" value="C:bacterial-type flagellum"/>
    <property type="evidence" value="ECO:0007669"/>
    <property type="project" value="InterPro"/>
</dbReference>
<sequence length="139" mass="14691">MAFQVNTNVNALNATAQSTFTQTSLSSSLQKLSSGLRINSAKDDASGMAIADSLRSQANALGQAIRNTNDGMGIIQIADKAMDEQVKILDTIKTKATQAAQDGQTTTTRTAIQADINRLIESLDNIAQTTSYNGLNLLA</sequence>
<dbReference type="STRING" id="35818.HPU229336_03660"/>
<proteinExistence type="predicted"/>
<evidence type="ECO:0000313" key="7">
    <source>
        <dbReference type="Proteomes" id="UP000037800"/>
    </source>
</evidence>
<evidence type="ECO:0000313" key="5">
    <source>
        <dbReference type="EMBL" id="KPH50256.1"/>
    </source>
</evidence>
<dbReference type="PATRIC" id="fig|35818.10.peg.751"/>
<evidence type="ECO:0000313" key="8">
    <source>
        <dbReference type="Proteomes" id="UP000037997"/>
    </source>
</evidence>
<reference evidence="7 8" key="1">
    <citation type="submission" date="2014-06" db="EMBL/GenBank/DDBJ databases">
        <title>Helicobacter pullorum isolates in fresh chicken meat - phenotypic and genotypic features.</title>
        <authorList>
            <person name="Borges V."/>
            <person name="Santos A."/>
            <person name="Correia C.B."/>
            <person name="Saraiva M."/>
            <person name="Menard A."/>
            <person name="Vieira L."/>
            <person name="Sampaio D.A."/>
            <person name="Gomes J.P."/>
            <person name="Oleastro M."/>
        </authorList>
    </citation>
    <scope>NUCLEOTIDE SEQUENCE [LARGE SCALE GENOMIC DNA]</scope>
    <source>
        <strain evidence="6 8">229334/12</strain>
        <strain evidence="5 7">229336/12</strain>
    </source>
</reference>
<dbReference type="GO" id="GO:0005198">
    <property type="term" value="F:structural molecule activity"/>
    <property type="evidence" value="ECO:0007669"/>
    <property type="project" value="InterPro"/>
</dbReference>
<dbReference type="EMBL" id="JNUR01000022">
    <property type="protein sequence ID" value="KPH50256.1"/>
    <property type="molecule type" value="Genomic_DNA"/>
</dbReference>
<name>A0A0N1MQA5_9HELI</name>
<accession>A0A0N1MQA5</accession>
<dbReference type="Gene3D" id="6.10.280.190">
    <property type="match status" value="1"/>
</dbReference>
<evidence type="ECO:0000259" key="4">
    <source>
        <dbReference type="Pfam" id="PF00669"/>
    </source>
</evidence>
<dbReference type="Gene3D" id="1.20.1330.10">
    <property type="entry name" value="f41 fragment of flagellin, N-terminal domain"/>
    <property type="match status" value="1"/>
</dbReference>
<evidence type="ECO:0000256" key="1">
    <source>
        <dbReference type="ARBA" id="ARBA00023026"/>
    </source>
</evidence>
<comment type="subunit">
    <text evidence="3">Heteromer of FlaA and FlaB. FlaB is located proximal to the hook while the remainder of the filament is composed of the predominant FlaA.</text>
</comment>
<evidence type="ECO:0000313" key="6">
    <source>
        <dbReference type="EMBL" id="KPH55306.1"/>
    </source>
</evidence>
<feature type="non-terminal residue" evidence="6">
    <location>
        <position position="139"/>
    </location>
</feature>
<dbReference type="Proteomes" id="UP000037800">
    <property type="component" value="Unassembled WGS sequence"/>
</dbReference>
<gene>
    <name evidence="6" type="ORF">HPU229334_09195</name>
    <name evidence="5" type="ORF">HPU229336_03660</name>
</gene>
<organism evidence="6 8">
    <name type="scientific">Helicobacter pullorum</name>
    <dbReference type="NCBI Taxonomy" id="35818"/>
    <lineage>
        <taxon>Bacteria</taxon>
        <taxon>Pseudomonadati</taxon>
        <taxon>Campylobacterota</taxon>
        <taxon>Epsilonproteobacteria</taxon>
        <taxon>Campylobacterales</taxon>
        <taxon>Helicobacteraceae</taxon>
        <taxon>Helicobacter</taxon>
    </lineage>
</organism>
<dbReference type="AlphaFoldDB" id="A0A0N1MQA5"/>
<dbReference type="SUPFAM" id="SSF64518">
    <property type="entry name" value="Phase 1 flagellin"/>
    <property type="match status" value="1"/>
</dbReference>
<dbReference type="PANTHER" id="PTHR42792">
    <property type="entry name" value="FLAGELLIN"/>
    <property type="match status" value="1"/>
</dbReference>
<dbReference type="Proteomes" id="UP000037997">
    <property type="component" value="Unassembled WGS sequence"/>
</dbReference>
<dbReference type="PANTHER" id="PTHR42792:SF2">
    <property type="entry name" value="FLAGELLIN"/>
    <property type="match status" value="1"/>
</dbReference>
<feature type="domain" description="Flagellin N-terminal" evidence="4">
    <location>
        <begin position="5"/>
        <end position="139"/>
    </location>
</feature>
<protein>
    <recommendedName>
        <fullName evidence="4">Flagellin N-terminal domain-containing protein</fullName>
    </recommendedName>
</protein>
<dbReference type="InterPro" id="IPR001492">
    <property type="entry name" value="Flagellin"/>
</dbReference>
<evidence type="ECO:0000256" key="2">
    <source>
        <dbReference type="ARBA" id="ARBA00025143"/>
    </source>
</evidence>
<comment type="caution">
    <text evidence="6">The sequence shown here is derived from an EMBL/GenBank/DDBJ whole genome shotgun (WGS) entry which is preliminary data.</text>
</comment>
<evidence type="ECO:0000256" key="3">
    <source>
        <dbReference type="ARBA" id="ARBA00025928"/>
    </source>
</evidence>
<comment type="function">
    <text evidence="2">Flagellin is the subunit protein which polymerizes to form the filaments of bacterial flagella. Important for motility and virulence.</text>
</comment>
<dbReference type="InterPro" id="IPR001029">
    <property type="entry name" value="Flagellin_N"/>
</dbReference>
<dbReference type="Pfam" id="PF00669">
    <property type="entry name" value="Flagellin_N"/>
    <property type="match status" value="1"/>
</dbReference>
<keyword evidence="1" id="KW-0843">Virulence</keyword>
<dbReference type="PRINTS" id="PR00207">
    <property type="entry name" value="FLAGELLIN"/>
</dbReference>